<gene>
    <name evidence="1" type="ORF">DAPPUDRAFT_327511</name>
</gene>
<dbReference type="EMBL" id="GL732613">
    <property type="protein sequence ID" value="EFX71140.1"/>
    <property type="molecule type" value="Genomic_DNA"/>
</dbReference>
<keyword evidence="2" id="KW-1185">Reference proteome</keyword>
<sequence length="313" mass="35537">MALQHFSALQVIENRNIFDVLVEVDKSATRVQPQPQIVKFPFFRLRIRPLGLYRKGDLGLVLGCCPGLLDLTIAVKKGLTDADLFCLTNLKNLQLLIITGLKRSRGDEITFDMGIAPVLKVIGNSLKVLNLPHFEVDIWTIAKFCPNLNSLIFQRQSQSLSSLSENEVIQLRKEKGRVMFEDLKILDCGFNLSNDILFALLSCPLLEEVDISDCNALTDDFLQEAMKIGIFKNLQLLYLTACNLVTKQGLDALLINDGNPLAEIIFSYCEKVTKDNVYDWYKIAHLYNWELILEFENLDTERITYASYSNASY</sequence>
<dbReference type="InParanoid" id="E9HAY3"/>
<dbReference type="SUPFAM" id="SSF52047">
    <property type="entry name" value="RNI-like"/>
    <property type="match status" value="1"/>
</dbReference>
<dbReference type="HOGENOM" id="CLU_077231_0_0_1"/>
<dbReference type="PANTHER" id="PTHR13318">
    <property type="entry name" value="PARTNER OF PAIRED, ISOFORM B-RELATED"/>
    <property type="match status" value="1"/>
</dbReference>
<dbReference type="Proteomes" id="UP000000305">
    <property type="component" value="Unassembled WGS sequence"/>
</dbReference>
<dbReference type="Gene3D" id="3.80.10.10">
    <property type="entry name" value="Ribonuclease Inhibitor"/>
    <property type="match status" value="1"/>
</dbReference>
<dbReference type="AlphaFoldDB" id="E9HAY3"/>
<dbReference type="SMART" id="SM00367">
    <property type="entry name" value="LRR_CC"/>
    <property type="match status" value="3"/>
</dbReference>
<dbReference type="GO" id="GO:0005737">
    <property type="term" value="C:cytoplasm"/>
    <property type="evidence" value="ECO:0000318"/>
    <property type="project" value="GO_Central"/>
</dbReference>
<dbReference type="PhylomeDB" id="E9HAY3"/>
<evidence type="ECO:0000313" key="1">
    <source>
        <dbReference type="EMBL" id="EFX71140.1"/>
    </source>
</evidence>
<dbReference type="PANTHER" id="PTHR13318:SF247">
    <property type="entry name" value="GH16156P"/>
    <property type="match status" value="1"/>
</dbReference>
<accession>E9HAY3</accession>
<dbReference type="OrthoDB" id="63112at2759"/>
<organism evidence="1 2">
    <name type="scientific">Daphnia pulex</name>
    <name type="common">Water flea</name>
    <dbReference type="NCBI Taxonomy" id="6669"/>
    <lineage>
        <taxon>Eukaryota</taxon>
        <taxon>Metazoa</taxon>
        <taxon>Ecdysozoa</taxon>
        <taxon>Arthropoda</taxon>
        <taxon>Crustacea</taxon>
        <taxon>Branchiopoda</taxon>
        <taxon>Diplostraca</taxon>
        <taxon>Cladocera</taxon>
        <taxon>Anomopoda</taxon>
        <taxon>Daphniidae</taxon>
        <taxon>Daphnia</taxon>
    </lineage>
</organism>
<name>E9HAY3_DAPPU</name>
<reference evidence="1 2" key="1">
    <citation type="journal article" date="2011" name="Science">
        <title>The ecoresponsive genome of Daphnia pulex.</title>
        <authorList>
            <person name="Colbourne J.K."/>
            <person name="Pfrender M.E."/>
            <person name="Gilbert D."/>
            <person name="Thomas W.K."/>
            <person name="Tucker A."/>
            <person name="Oakley T.H."/>
            <person name="Tokishita S."/>
            <person name="Aerts A."/>
            <person name="Arnold G.J."/>
            <person name="Basu M.K."/>
            <person name="Bauer D.J."/>
            <person name="Caceres C.E."/>
            <person name="Carmel L."/>
            <person name="Casola C."/>
            <person name="Choi J.H."/>
            <person name="Detter J.C."/>
            <person name="Dong Q."/>
            <person name="Dusheyko S."/>
            <person name="Eads B.D."/>
            <person name="Frohlich T."/>
            <person name="Geiler-Samerotte K.A."/>
            <person name="Gerlach D."/>
            <person name="Hatcher P."/>
            <person name="Jogdeo S."/>
            <person name="Krijgsveld J."/>
            <person name="Kriventseva E.V."/>
            <person name="Kultz D."/>
            <person name="Laforsch C."/>
            <person name="Lindquist E."/>
            <person name="Lopez J."/>
            <person name="Manak J.R."/>
            <person name="Muller J."/>
            <person name="Pangilinan J."/>
            <person name="Patwardhan R.P."/>
            <person name="Pitluck S."/>
            <person name="Pritham E.J."/>
            <person name="Rechtsteiner A."/>
            <person name="Rho M."/>
            <person name="Rogozin I.B."/>
            <person name="Sakarya O."/>
            <person name="Salamov A."/>
            <person name="Schaack S."/>
            <person name="Shapiro H."/>
            <person name="Shiga Y."/>
            <person name="Skalitzky C."/>
            <person name="Smith Z."/>
            <person name="Souvorov A."/>
            <person name="Sung W."/>
            <person name="Tang Z."/>
            <person name="Tsuchiya D."/>
            <person name="Tu H."/>
            <person name="Vos H."/>
            <person name="Wang M."/>
            <person name="Wolf Y.I."/>
            <person name="Yamagata H."/>
            <person name="Yamada T."/>
            <person name="Ye Y."/>
            <person name="Shaw J.R."/>
            <person name="Andrews J."/>
            <person name="Crease T.J."/>
            <person name="Tang H."/>
            <person name="Lucas S.M."/>
            <person name="Robertson H.M."/>
            <person name="Bork P."/>
            <person name="Koonin E.V."/>
            <person name="Zdobnov E.M."/>
            <person name="Grigoriev I.V."/>
            <person name="Lynch M."/>
            <person name="Boore J.L."/>
        </authorList>
    </citation>
    <scope>NUCLEOTIDE SEQUENCE [LARGE SCALE GENOMIC DNA]</scope>
</reference>
<dbReference type="KEGG" id="dpx:DAPPUDRAFT_327511"/>
<evidence type="ECO:0000313" key="2">
    <source>
        <dbReference type="Proteomes" id="UP000000305"/>
    </source>
</evidence>
<protein>
    <submittedName>
        <fullName evidence="1">Uncharacterized protein</fullName>
    </submittedName>
</protein>
<dbReference type="InterPro" id="IPR006553">
    <property type="entry name" value="Leu-rich_rpt_Cys-con_subtyp"/>
</dbReference>
<proteinExistence type="predicted"/>
<dbReference type="InterPro" id="IPR032675">
    <property type="entry name" value="LRR_dom_sf"/>
</dbReference>